<dbReference type="AlphaFoldDB" id="A0A5S5BAQ6"/>
<evidence type="ECO:0000313" key="1">
    <source>
        <dbReference type="EMBL" id="TYP64151.1"/>
    </source>
</evidence>
<dbReference type="Proteomes" id="UP000324282">
    <property type="component" value="Unassembled WGS sequence"/>
</dbReference>
<comment type="caution">
    <text evidence="1">The sequence shown here is derived from an EMBL/GenBank/DDBJ whole genome shotgun (WGS) entry which is preliminary data.</text>
</comment>
<name>A0A5S5BAQ6_STUST</name>
<proteinExistence type="predicted"/>
<gene>
    <name evidence="1" type="ORF">A9A72_123936</name>
</gene>
<protein>
    <submittedName>
        <fullName evidence="1">Uncharacterized protein</fullName>
    </submittedName>
</protein>
<sequence>MALHCKRTVSTEGLRALYALRCVGYRHLSTENGSTIYKHCIKKSFIFFLYLLISE</sequence>
<dbReference type="EMBL" id="VNHQ01000013">
    <property type="protein sequence ID" value="TYP64151.1"/>
    <property type="molecule type" value="Genomic_DNA"/>
</dbReference>
<accession>A0A5S5BAQ6</accession>
<evidence type="ECO:0000313" key="2">
    <source>
        <dbReference type="Proteomes" id="UP000324282"/>
    </source>
</evidence>
<reference evidence="1 2" key="1">
    <citation type="submission" date="2019-07" db="EMBL/GenBank/DDBJ databases">
        <title>Deep subsurface shale carbon reservoir microbial communities from Ohio and West Virginia, USA.</title>
        <authorList>
            <person name="Wrighton K."/>
        </authorList>
    </citation>
    <scope>NUCLEOTIDE SEQUENCE [LARGE SCALE GENOMIC DNA]</scope>
    <source>
        <strain evidence="1 2">NP_8Ht</strain>
    </source>
</reference>
<organism evidence="1 2">
    <name type="scientific">Stutzerimonas stutzeri</name>
    <name type="common">Pseudomonas stutzeri</name>
    <dbReference type="NCBI Taxonomy" id="316"/>
    <lineage>
        <taxon>Bacteria</taxon>
        <taxon>Pseudomonadati</taxon>
        <taxon>Pseudomonadota</taxon>
        <taxon>Gammaproteobacteria</taxon>
        <taxon>Pseudomonadales</taxon>
        <taxon>Pseudomonadaceae</taxon>
        <taxon>Stutzerimonas</taxon>
    </lineage>
</organism>